<dbReference type="Pfam" id="PF01087">
    <property type="entry name" value="GalP_UDP_transf"/>
    <property type="match status" value="1"/>
</dbReference>
<evidence type="ECO:0000256" key="16">
    <source>
        <dbReference type="RuleBase" id="RU000506"/>
    </source>
</evidence>
<comment type="catalytic activity">
    <reaction evidence="1 16">
        <text>alpha-D-galactose 1-phosphate + UDP-alpha-D-glucose = alpha-D-glucose 1-phosphate + UDP-alpha-D-galactose</text>
        <dbReference type="Rhea" id="RHEA:13989"/>
        <dbReference type="ChEBI" id="CHEBI:58336"/>
        <dbReference type="ChEBI" id="CHEBI:58601"/>
        <dbReference type="ChEBI" id="CHEBI:58885"/>
        <dbReference type="ChEBI" id="CHEBI:66914"/>
        <dbReference type="EC" id="2.7.7.12"/>
    </reaction>
</comment>
<dbReference type="GO" id="GO:0008270">
    <property type="term" value="F:zinc ion binding"/>
    <property type="evidence" value="ECO:0007669"/>
    <property type="project" value="InterPro"/>
</dbReference>
<dbReference type="RefSeq" id="WP_131900444.1">
    <property type="nucleotide sequence ID" value="NZ_SMKZ01000057.1"/>
</dbReference>
<evidence type="ECO:0000256" key="5">
    <source>
        <dbReference type="ARBA" id="ARBA00016340"/>
    </source>
</evidence>
<keyword evidence="20" id="KW-1185">Reference proteome</keyword>
<dbReference type="CDD" id="cd00608">
    <property type="entry name" value="GalT"/>
    <property type="match status" value="1"/>
</dbReference>
<evidence type="ECO:0000256" key="2">
    <source>
        <dbReference type="ARBA" id="ARBA00004947"/>
    </source>
</evidence>
<comment type="cofactor">
    <cofactor evidence="15">
        <name>Zn(2+)</name>
        <dbReference type="ChEBI" id="CHEBI:29105"/>
    </cofactor>
    <text evidence="15">Binds 1 zinc ion per subunit.</text>
</comment>
<dbReference type="PROSITE" id="PS00117">
    <property type="entry name" value="GAL_P_UDP_TRANSF_I"/>
    <property type="match status" value="1"/>
</dbReference>
<evidence type="ECO:0000256" key="1">
    <source>
        <dbReference type="ARBA" id="ARBA00001107"/>
    </source>
</evidence>
<dbReference type="GO" id="GO:0008108">
    <property type="term" value="F:UDP-glucose:hexose-1-phosphate uridylyltransferase activity"/>
    <property type="evidence" value="ECO:0007669"/>
    <property type="project" value="UniProtKB-UniRule"/>
</dbReference>
<keyword evidence="8 15" id="KW-0479">Metal-binding</keyword>
<dbReference type="NCBIfam" id="TIGR00209">
    <property type="entry name" value="galT_1"/>
    <property type="match status" value="1"/>
</dbReference>
<evidence type="ECO:0000256" key="12">
    <source>
        <dbReference type="ARBA" id="ARBA00023277"/>
    </source>
</evidence>
<feature type="binding site" evidence="15">
    <location>
        <position position="132"/>
    </location>
    <ligand>
        <name>Zn(2+)</name>
        <dbReference type="ChEBI" id="CHEBI:29105"/>
    </ligand>
</feature>
<comment type="caution">
    <text evidence="19">The sequence shown here is derived from an EMBL/GenBank/DDBJ whole genome shotgun (WGS) entry which is preliminary data.</text>
</comment>
<feature type="binding site" evidence="15">
    <location>
        <position position="73"/>
    </location>
    <ligand>
        <name>Zn(2+)</name>
        <dbReference type="ChEBI" id="CHEBI:29105"/>
    </ligand>
</feature>
<dbReference type="InParanoid" id="A0A4R5CQP0"/>
<evidence type="ECO:0000256" key="9">
    <source>
        <dbReference type="ARBA" id="ARBA00022833"/>
    </source>
</evidence>
<comment type="pathway">
    <text evidence="2 16">Carbohydrate metabolism; galactose metabolism.</text>
</comment>
<feature type="domain" description="Galactose-1-phosphate uridyl transferase C-terminal" evidence="18">
    <location>
        <begin position="209"/>
        <end position="354"/>
    </location>
</feature>
<dbReference type="EC" id="2.7.7.12" evidence="4 13"/>
<protein>
    <recommendedName>
        <fullName evidence="5 13">Galactose-1-phosphate uridylyltransferase</fullName>
        <ecNumber evidence="4 13">2.7.7.12</ecNumber>
    </recommendedName>
</protein>
<dbReference type="InterPro" id="IPR005850">
    <property type="entry name" value="GalP_Utransf_C"/>
</dbReference>
<evidence type="ECO:0000256" key="6">
    <source>
        <dbReference type="ARBA" id="ARBA00022679"/>
    </source>
</evidence>
<dbReference type="InterPro" id="IPR005849">
    <property type="entry name" value="GalP_Utransf_N"/>
</dbReference>
<evidence type="ECO:0000256" key="11">
    <source>
        <dbReference type="ARBA" id="ARBA00023144"/>
    </source>
</evidence>
<dbReference type="InterPro" id="IPR001937">
    <property type="entry name" value="GalP_UDPtransf1"/>
</dbReference>
<gene>
    <name evidence="19" type="primary">galT</name>
    <name evidence="19" type="ORF">E1269_27005</name>
</gene>
<dbReference type="GO" id="GO:0005737">
    <property type="term" value="C:cytoplasm"/>
    <property type="evidence" value="ECO:0007669"/>
    <property type="project" value="TreeGrafter"/>
</dbReference>
<evidence type="ECO:0000256" key="15">
    <source>
        <dbReference type="PIRSR" id="PIRSR000808-3"/>
    </source>
</evidence>
<evidence type="ECO:0000256" key="3">
    <source>
        <dbReference type="ARBA" id="ARBA00010951"/>
    </source>
</evidence>
<feature type="domain" description="Galactose-1-phosphate uridyl transferase N-terminal" evidence="17">
    <location>
        <begin position="39"/>
        <end position="194"/>
    </location>
</feature>
<evidence type="ECO:0000256" key="4">
    <source>
        <dbReference type="ARBA" id="ARBA00012384"/>
    </source>
</evidence>
<accession>A0A4R5CQP0</accession>
<dbReference type="OrthoDB" id="9769064at2"/>
<dbReference type="FunFam" id="3.30.428.10:FF:000010">
    <property type="entry name" value="Galactose-1-phosphate uridylyltransferase"/>
    <property type="match status" value="1"/>
</dbReference>
<dbReference type="GO" id="GO:0033499">
    <property type="term" value="P:galactose catabolic process via UDP-galactose, Leloir pathway"/>
    <property type="evidence" value="ECO:0007669"/>
    <property type="project" value="TreeGrafter"/>
</dbReference>
<evidence type="ECO:0000259" key="17">
    <source>
        <dbReference type="Pfam" id="PF01087"/>
    </source>
</evidence>
<dbReference type="InterPro" id="IPR036265">
    <property type="entry name" value="HIT-like_sf"/>
</dbReference>
<dbReference type="PIRSF" id="PIRSF000808">
    <property type="entry name" value="GalT"/>
    <property type="match status" value="1"/>
</dbReference>
<evidence type="ECO:0000313" key="20">
    <source>
        <dbReference type="Proteomes" id="UP000294739"/>
    </source>
</evidence>
<dbReference type="Proteomes" id="UP000294739">
    <property type="component" value="Unassembled WGS sequence"/>
</dbReference>
<dbReference type="PANTHER" id="PTHR11943">
    <property type="entry name" value="GALACTOSE-1-PHOSPHATE URIDYLYLTRANSFERASE"/>
    <property type="match status" value="1"/>
</dbReference>
<evidence type="ECO:0000256" key="8">
    <source>
        <dbReference type="ARBA" id="ARBA00022723"/>
    </source>
</evidence>
<feature type="binding site" evidence="15">
    <location>
        <position position="70"/>
    </location>
    <ligand>
        <name>Zn(2+)</name>
        <dbReference type="ChEBI" id="CHEBI:29105"/>
    </ligand>
</feature>
<dbReference type="PANTHER" id="PTHR11943:SF1">
    <property type="entry name" value="GALACTOSE-1-PHOSPHATE URIDYLYLTRANSFERASE"/>
    <property type="match status" value="1"/>
</dbReference>
<organism evidence="19 20">
    <name type="scientific">Jiangella asiatica</name>
    <dbReference type="NCBI Taxonomy" id="2530372"/>
    <lineage>
        <taxon>Bacteria</taxon>
        <taxon>Bacillati</taxon>
        <taxon>Actinomycetota</taxon>
        <taxon>Actinomycetes</taxon>
        <taxon>Jiangellales</taxon>
        <taxon>Jiangellaceae</taxon>
        <taxon>Jiangella</taxon>
    </lineage>
</organism>
<sequence>MKRTTARLADGREIIYFDRRDDAAHRLDDPRDLPPVSTTSQLRHDPVLDEWVTMAGHRQTRTFMPPADLCPLCPSTPGRPTEVPSEQYDVVAFENRFPSLSTRATTDVTGTDLVPVRPGSGRCEVLCFSSDHTASFATLAPEQARLVVEAWADRSTELSALPGVEQVFCFENRGEEIGVTLSHPHGQIYAYPFVTPRTTRMLESARRHRERTGRNLFADILAEERAGERVVARTEHWTAFVPAAARWPIEVHLYPHRQVAAITDLDDTERDEFVDLYLDVLKRFDALYDAPIPYIAAWHQAPVRTDRGLAYLHLQLYSVKRAADKLKYLAGSESGMGAFITDMLPEDVAARLRKVFL</sequence>
<evidence type="ECO:0000256" key="13">
    <source>
        <dbReference type="NCBIfam" id="TIGR00209"/>
    </source>
</evidence>
<feature type="active site" description="Tele-UMP-histidine intermediate" evidence="14">
    <location>
        <position position="185"/>
    </location>
</feature>
<dbReference type="UniPathway" id="UPA00214"/>
<evidence type="ECO:0000256" key="7">
    <source>
        <dbReference type="ARBA" id="ARBA00022695"/>
    </source>
</evidence>
<keyword evidence="7 16" id="KW-0548">Nucleotidyltransferase</keyword>
<dbReference type="EMBL" id="SMKZ01000057">
    <property type="protein sequence ID" value="TDD99994.1"/>
    <property type="molecule type" value="Genomic_DNA"/>
</dbReference>
<dbReference type="SUPFAM" id="SSF54197">
    <property type="entry name" value="HIT-like"/>
    <property type="match status" value="2"/>
</dbReference>
<keyword evidence="10" id="KW-0408">Iron</keyword>
<dbReference type="Pfam" id="PF02744">
    <property type="entry name" value="GalP_UDP_tr_C"/>
    <property type="match status" value="1"/>
</dbReference>
<comment type="similarity">
    <text evidence="3 16">Belongs to the galactose-1-phosphate uridylyltransferase type 1 family.</text>
</comment>
<keyword evidence="11 16" id="KW-0299">Galactose metabolism</keyword>
<keyword evidence="12 16" id="KW-0119">Carbohydrate metabolism</keyword>
<name>A0A4R5CQP0_9ACTN</name>
<evidence type="ECO:0000259" key="18">
    <source>
        <dbReference type="Pfam" id="PF02744"/>
    </source>
</evidence>
<reference evidence="19 20" key="1">
    <citation type="submission" date="2019-03" db="EMBL/GenBank/DDBJ databases">
        <title>Draft genome sequences of novel Actinobacteria.</title>
        <authorList>
            <person name="Sahin N."/>
            <person name="Ay H."/>
            <person name="Saygin H."/>
        </authorList>
    </citation>
    <scope>NUCLEOTIDE SEQUENCE [LARGE SCALE GENOMIC DNA]</scope>
    <source>
        <strain evidence="19 20">5K138</strain>
    </source>
</reference>
<keyword evidence="9 15" id="KW-0862">Zinc</keyword>
<proteinExistence type="inferred from homology"/>
<dbReference type="Gene3D" id="3.30.428.10">
    <property type="entry name" value="HIT-like"/>
    <property type="match status" value="2"/>
</dbReference>
<keyword evidence="6 16" id="KW-0808">Transferase</keyword>
<evidence type="ECO:0000256" key="14">
    <source>
        <dbReference type="PIRSR" id="PIRSR000808-1"/>
    </source>
</evidence>
<dbReference type="AlphaFoldDB" id="A0A4R5CQP0"/>
<evidence type="ECO:0000256" key="10">
    <source>
        <dbReference type="ARBA" id="ARBA00023004"/>
    </source>
</evidence>
<evidence type="ECO:0000313" key="19">
    <source>
        <dbReference type="EMBL" id="TDD99994.1"/>
    </source>
</evidence>
<feature type="binding site" evidence="15">
    <location>
        <position position="183"/>
    </location>
    <ligand>
        <name>Zn(2+)</name>
        <dbReference type="ChEBI" id="CHEBI:29105"/>
    </ligand>
</feature>
<dbReference type="InterPro" id="IPR019779">
    <property type="entry name" value="GalP_UDPtransf1_His-AS"/>
</dbReference>